<protein>
    <submittedName>
        <fullName evidence="2">Monovalent cation/H(+) antiporter subunit G</fullName>
    </submittedName>
</protein>
<dbReference type="NCBIfam" id="NF009314">
    <property type="entry name" value="PRK12674.1-2"/>
    <property type="match status" value="1"/>
</dbReference>
<keyword evidence="1" id="KW-0472">Membrane</keyword>
<dbReference type="InterPro" id="IPR005133">
    <property type="entry name" value="PhaG_MnhG_YufB"/>
</dbReference>
<evidence type="ECO:0000256" key="1">
    <source>
        <dbReference type="SAM" id="Phobius"/>
    </source>
</evidence>
<dbReference type="GO" id="GO:0015385">
    <property type="term" value="F:sodium:proton antiporter activity"/>
    <property type="evidence" value="ECO:0007669"/>
    <property type="project" value="TreeGrafter"/>
</dbReference>
<dbReference type="Gene3D" id="3.40.50.12370">
    <property type="match status" value="1"/>
</dbReference>
<organism evidence="2 3">
    <name type="scientific">Neoaquamicrobium microcysteis</name>
    <dbReference type="NCBI Taxonomy" id="2682781"/>
    <lineage>
        <taxon>Bacteria</taxon>
        <taxon>Pseudomonadati</taxon>
        <taxon>Pseudomonadota</taxon>
        <taxon>Alphaproteobacteria</taxon>
        <taxon>Hyphomicrobiales</taxon>
        <taxon>Phyllobacteriaceae</taxon>
        <taxon>Neoaquamicrobium</taxon>
    </lineage>
</organism>
<dbReference type="SUPFAM" id="SSF52402">
    <property type="entry name" value="Adenine nucleotide alpha hydrolases-like"/>
    <property type="match status" value="1"/>
</dbReference>
<name>A0A5D4GVA6_9HYPH</name>
<proteinExistence type="predicted"/>
<keyword evidence="1" id="KW-0812">Transmembrane</keyword>
<keyword evidence="1" id="KW-1133">Transmembrane helix</keyword>
<evidence type="ECO:0000313" key="3">
    <source>
        <dbReference type="Proteomes" id="UP000323258"/>
    </source>
</evidence>
<dbReference type="PANTHER" id="PTHR34703:SF1">
    <property type="entry name" value="ANTIPORTER SUBUNIT MNHG2-RELATED"/>
    <property type="match status" value="1"/>
</dbReference>
<dbReference type="RefSeq" id="WP_148915001.1">
    <property type="nucleotide sequence ID" value="NZ_VSZS01000063.1"/>
</dbReference>
<dbReference type="Pfam" id="PF03334">
    <property type="entry name" value="PhaG_MnhG_YufB"/>
    <property type="match status" value="1"/>
</dbReference>
<sequence>MMALLSALFLVAGAGLCLIAAVGVLRLPDYFMRMHAATKAGVAGCGLLLIGVAFAEPSPGMWIKVAIAIVFLLLTQPIAGHLLARAGYVAGVPLWGGTSDDQLKGELRRGDFDQPATARPRRTKMQKGIDQVVLGLASGRGLETAIAEALELARTHKADLVGLAIVDTKTLHNVGPVPLGGNHYAAQLRNTLTTKARHRMAEAVQSFEQAARAANIRFAVSVEEGDPVAILRAQLDRGVTLVLPRHAWFDHGLAEKQIDPAARLARHRITPAEASDKGDAPIVVFS</sequence>
<dbReference type="Proteomes" id="UP000323258">
    <property type="component" value="Unassembled WGS sequence"/>
</dbReference>
<accession>A0A5D4GVA6</accession>
<comment type="caution">
    <text evidence="2">The sequence shown here is derived from an EMBL/GenBank/DDBJ whole genome shotgun (WGS) entry which is preliminary data.</text>
</comment>
<reference evidence="2 3" key="2">
    <citation type="submission" date="2019-09" db="EMBL/GenBank/DDBJ databases">
        <title>Mesorhizobium sp. MaA-C15 isolated from Microcystis aeruginosa.</title>
        <authorList>
            <person name="Jeong S.E."/>
            <person name="Jin H.M."/>
            <person name="Jeon C.O."/>
        </authorList>
    </citation>
    <scope>NUCLEOTIDE SEQUENCE [LARGE SCALE GENOMIC DNA]</scope>
    <source>
        <strain evidence="2 3">MaA-C15</strain>
    </source>
</reference>
<gene>
    <name evidence="2" type="ORF">FY036_12130</name>
</gene>
<dbReference type="PANTHER" id="PTHR34703">
    <property type="entry name" value="ANTIPORTER SUBUNIT MNHG2-RELATED"/>
    <property type="match status" value="1"/>
</dbReference>
<dbReference type="NCBIfam" id="TIGR01300">
    <property type="entry name" value="CPA3_mnhG_phaG"/>
    <property type="match status" value="1"/>
</dbReference>
<feature type="transmembrane region" description="Helical" evidence="1">
    <location>
        <begin position="36"/>
        <end position="55"/>
    </location>
</feature>
<evidence type="ECO:0000313" key="2">
    <source>
        <dbReference type="EMBL" id="TYR31843.1"/>
    </source>
</evidence>
<dbReference type="OrthoDB" id="4427992at2"/>
<reference evidence="2 3" key="1">
    <citation type="submission" date="2019-08" db="EMBL/GenBank/DDBJ databases">
        <authorList>
            <person name="Seo Y.L."/>
        </authorList>
    </citation>
    <scope>NUCLEOTIDE SEQUENCE [LARGE SCALE GENOMIC DNA]</scope>
    <source>
        <strain evidence="2 3">MaA-C15</strain>
    </source>
</reference>
<dbReference type="AlphaFoldDB" id="A0A5D4GVA6"/>
<dbReference type="EMBL" id="VSZS01000063">
    <property type="protein sequence ID" value="TYR31843.1"/>
    <property type="molecule type" value="Genomic_DNA"/>
</dbReference>
<keyword evidence="3" id="KW-1185">Reference proteome</keyword>